<keyword evidence="6" id="KW-1185">Reference proteome</keyword>
<dbReference type="SUPFAM" id="SSF54928">
    <property type="entry name" value="RNA-binding domain, RBD"/>
    <property type="match status" value="1"/>
</dbReference>
<dbReference type="SMART" id="SM00360">
    <property type="entry name" value="RRM"/>
    <property type="match status" value="1"/>
</dbReference>
<sequence>MDRSLDQIIDERPAIDRRATPTGPRAGRGPNPPRGPRRDSYPRNGVNKGRREDYASKSRRNEPMNTDSDWVHDKYQEYDRKPMRGPTDPDYSRRAPAEFDDRMQRRAPADYDDRPARRAPAEYDDRMPMRGSTDYYNRNGGSAGGLVGEGAGTMLRIDNLHYELTEVDLRGLFEQMGRLISVEISYDSADRSRGVAFVTFVHYEDARGGGGGGGGRRARADEEAKPTRAGRPKPTEDQLNAELDDYWAGNANGAAGEDGGGGSALAQPGEDVDMVL</sequence>
<feature type="compositionally biased region" description="Basic and acidic residues" evidence="3">
    <location>
        <begin position="69"/>
        <end position="82"/>
    </location>
</feature>
<gene>
    <name evidence="5" type="ORF">B0A50_06261</name>
</gene>
<feature type="region of interest" description="Disordered" evidence="3">
    <location>
        <begin position="1"/>
        <end position="116"/>
    </location>
</feature>
<dbReference type="InterPro" id="IPR012677">
    <property type="entry name" value="Nucleotide-bd_a/b_plait_sf"/>
</dbReference>
<reference evidence="5 6" key="1">
    <citation type="submission" date="2017-03" db="EMBL/GenBank/DDBJ databases">
        <title>Genomes of endolithic fungi from Antarctica.</title>
        <authorList>
            <person name="Coleine C."/>
            <person name="Masonjones S."/>
            <person name="Stajich J.E."/>
        </authorList>
    </citation>
    <scope>NUCLEOTIDE SEQUENCE [LARGE SCALE GENOMIC DNA]</scope>
    <source>
        <strain evidence="5 6">CCFEE 6315</strain>
    </source>
</reference>
<dbReference type="EMBL" id="NAJL01000036">
    <property type="protein sequence ID" value="TKA25357.1"/>
    <property type="molecule type" value="Genomic_DNA"/>
</dbReference>
<evidence type="ECO:0000256" key="2">
    <source>
        <dbReference type="PROSITE-ProRule" id="PRU00176"/>
    </source>
</evidence>
<feature type="compositionally biased region" description="Basic and acidic residues" evidence="3">
    <location>
        <begin position="90"/>
        <end position="116"/>
    </location>
</feature>
<feature type="compositionally biased region" description="Low complexity" evidence="3">
    <location>
        <begin position="20"/>
        <end position="29"/>
    </location>
</feature>
<name>A0A4U0TT95_9PEZI</name>
<feature type="domain" description="RRM" evidence="4">
    <location>
        <begin position="153"/>
        <end position="225"/>
    </location>
</feature>
<evidence type="ECO:0000313" key="6">
    <source>
        <dbReference type="Proteomes" id="UP000308549"/>
    </source>
</evidence>
<dbReference type="PANTHER" id="PTHR19965:SF82">
    <property type="entry name" value="THO COMPLEX SUBUNIT 4"/>
    <property type="match status" value="1"/>
</dbReference>
<dbReference type="GO" id="GO:0003729">
    <property type="term" value="F:mRNA binding"/>
    <property type="evidence" value="ECO:0007669"/>
    <property type="project" value="TreeGrafter"/>
</dbReference>
<dbReference type="AlphaFoldDB" id="A0A4U0TT95"/>
<evidence type="ECO:0000313" key="5">
    <source>
        <dbReference type="EMBL" id="TKA25357.1"/>
    </source>
</evidence>
<dbReference type="OrthoDB" id="5382468at2759"/>
<evidence type="ECO:0000259" key="4">
    <source>
        <dbReference type="PROSITE" id="PS50102"/>
    </source>
</evidence>
<protein>
    <recommendedName>
        <fullName evidence="4">RRM domain-containing protein</fullName>
    </recommendedName>
</protein>
<evidence type="ECO:0000256" key="3">
    <source>
        <dbReference type="SAM" id="MobiDB-lite"/>
    </source>
</evidence>
<dbReference type="InterPro" id="IPR035979">
    <property type="entry name" value="RBD_domain_sf"/>
</dbReference>
<proteinExistence type="predicted"/>
<dbReference type="Gene3D" id="3.30.70.330">
    <property type="match status" value="1"/>
</dbReference>
<dbReference type="InterPro" id="IPR000504">
    <property type="entry name" value="RRM_dom"/>
</dbReference>
<dbReference type="InterPro" id="IPR051229">
    <property type="entry name" value="ALYREF_mRNA_export"/>
</dbReference>
<dbReference type="PROSITE" id="PS50102">
    <property type="entry name" value="RRM"/>
    <property type="match status" value="1"/>
</dbReference>
<comment type="caution">
    <text evidence="5">The sequence shown here is derived from an EMBL/GenBank/DDBJ whole genome shotgun (WGS) entry which is preliminary data.</text>
</comment>
<feature type="compositionally biased region" description="Basic and acidic residues" evidence="3">
    <location>
        <begin position="1"/>
        <end position="19"/>
    </location>
</feature>
<keyword evidence="1 2" id="KW-0694">RNA-binding</keyword>
<dbReference type="Pfam" id="PF00076">
    <property type="entry name" value="RRM_1"/>
    <property type="match status" value="1"/>
</dbReference>
<dbReference type="GO" id="GO:0005634">
    <property type="term" value="C:nucleus"/>
    <property type="evidence" value="ECO:0007669"/>
    <property type="project" value="TreeGrafter"/>
</dbReference>
<feature type="compositionally biased region" description="Basic and acidic residues" evidence="3">
    <location>
        <begin position="49"/>
        <end position="62"/>
    </location>
</feature>
<accession>A0A4U0TT95</accession>
<evidence type="ECO:0000256" key="1">
    <source>
        <dbReference type="ARBA" id="ARBA00022884"/>
    </source>
</evidence>
<dbReference type="PANTHER" id="PTHR19965">
    <property type="entry name" value="RNA AND EXPORT FACTOR BINDING PROTEIN"/>
    <property type="match status" value="1"/>
</dbReference>
<dbReference type="Proteomes" id="UP000308549">
    <property type="component" value="Unassembled WGS sequence"/>
</dbReference>
<organism evidence="5 6">
    <name type="scientific">Salinomyces thailandicus</name>
    <dbReference type="NCBI Taxonomy" id="706561"/>
    <lineage>
        <taxon>Eukaryota</taxon>
        <taxon>Fungi</taxon>
        <taxon>Dikarya</taxon>
        <taxon>Ascomycota</taxon>
        <taxon>Pezizomycotina</taxon>
        <taxon>Dothideomycetes</taxon>
        <taxon>Dothideomycetidae</taxon>
        <taxon>Mycosphaerellales</taxon>
        <taxon>Teratosphaeriaceae</taxon>
        <taxon>Salinomyces</taxon>
    </lineage>
</organism>
<feature type="region of interest" description="Disordered" evidence="3">
    <location>
        <begin position="207"/>
        <end position="276"/>
    </location>
</feature>